<organism evidence="1 2">
    <name type="scientific">Hermetia illucens</name>
    <name type="common">Black soldier fly</name>
    <dbReference type="NCBI Taxonomy" id="343691"/>
    <lineage>
        <taxon>Eukaryota</taxon>
        <taxon>Metazoa</taxon>
        <taxon>Ecdysozoa</taxon>
        <taxon>Arthropoda</taxon>
        <taxon>Hexapoda</taxon>
        <taxon>Insecta</taxon>
        <taxon>Pterygota</taxon>
        <taxon>Neoptera</taxon>
        <taxon>Endopterygota</taxon>
        <taxon>Diptera</taxon>
        <taxon>Brachycera</taxon>
        <taxon>Stratiomyomorpha</taxon>
        <taxon>Stratiomyidae</taxon>
        <taxon>Hermetiinae</taxon>
        <taxon>Hermetia</taxon>
    </lineage>
</organism>
<keyword evidence="2" id="KW-1185">Reference proteome</keyword>
<proteinExistence type="predicted"/>
<name>A0A7R8UN22_HERIL</name>
<reference evidence="1 2" key="1">
    <citation type="submission" date="2020-11" db="EMBL/GenBank/DDBJ databases">
        <authorList>
            <person name="Wallbank WR R."/>
            <person name="Pardo Diaz C."/>
            <person name="Kozak K."/>
            <person name="Martin S."/>
            <person name="Jiggins C."/>
            <person name="Moest M."/>
            <person name="Warren A I."/>
            <person name="Generalovic N T."/>
            <person name="Byers J.R.P. K."/>
            <person name="Montejo-Kovacevich G."/>
            <person name="Yen C E."/>
        </authorList>
    </citation>
    <scope>NUCLEOTIDE SEQUENCE [LARGE SCALE GENOMIC DNA]</scope>
</reference>
<dbReference type="InParanoid" id="A0A7R8UN22"/>
<sequence>MLDELTDIFAILDNVGYGDMPKLANEWRMHGCIRVGLNNSFVLINIHFKYFERALINLWISNIILDYFLNIQPFWIYIYKDIAITFKSTSVNNQRD</sequence>
<dbReference type="Proteomes" id="UP000594454">
    <property type="component" value="Chromosome 2"/>
</dbReference>
<protein>
    <submittedName>
        <fullName evidence="1">Uncharacterized protein</fullName>
    </submittedName>
</protein>
<evidence type="ECO:0000313" key="1">
    <source>
        <dbReference type="EMBL" id="CAD7083532.1"/>
    </source>
</evidence>
<dbReference type="EMBL" id="LR899010">
    <property type="protein sequence ID" value="CAD7083532.1"/>
    <property type="molecule type" value="Genomic_DNA"/>
</dbReference>
<gene>
    <name evidence="1" type="ORF">HERILL_LOCUS6487</name>
</gene>
<evidence type="ECO:0000313" key="2">
    <source>
        <dbReference type="Proteomes" id="UP000594454"/>
    </source>
</evidence>
<dbReference type="AlphaFoldDB" id="A0A7R8UN22"/>
<accession>A0A7R8UN22</accession>